<accession>A0ABU0CTQ9</accession>
<dbReference type="InterPro" id="IPR056174">
    <property type="entry name" value="SpoVR_N"/>
</dbReference>
<name>A0ABU0CTQ9_9BACI</name>
<dbReference type="InterPro" id="IPR007390">
    <property type="entry name" value="Spore_V_R"/>
</dbReference>
<dbReference type="EMBL" id="JAUSUQ010000009">
    <property type="protein sequence ID" value="MDQ0339755.1"/>
    <property type="molecule type" value="Genomic_DNA"/>
</dbReference>
<evidence type="ECO:0000313" key="2">
    <source>
        <dbReference type="EMBL" id="MDQ0339755.1"/>
    </source>
</evidence>
<dbReference type="Pfam" id="PF04293">
    <property type="entry name" value="SpoVR"/>
    <property type="match status" value="1"/>
</dbReference>
<dbReference type="PANTHER" id="PTHR30029">
    <property type="entry name" value="STAGE V SPORULATION PROTEIN R"/>
    <property type="match status" value="1"/>
</dbReference>
<evidence type="ECO:0000259" key="1">
    <source>
        <dbReference type="Pfam" id="PF04293"/>
    </source>
</evidence>
<feature type="domain" description="SpoVR protein-like N-terminal" evidence="1">
    <location>
        <begin position="4"/>
        <end position="161"/>
    </location>
</feature>
<organism evidence="2 3">
    <name type="scientific">Caldalkalibacillus uzonensis</name>
    <dbReference type="NCBI Taxonomy" id="353224"/>
    <lineage>
        <taxon>Bacteria</taxon>
        <taxon>Bacillati</taxon>
        <taxon>Bacillota</taxon>
        <taxon>Bacilli</taxon>
        <taxon>Bacillales</taxon>
        <taxon>Bacillaceae</taxon>
        <taxon>Caldalkalibacillus</taxon>
    </lineage>
</organism>
<sequence>MREEEFERLEQQIVRLTDLALQFGLDPFQMRYELCPADILYSIGAYGMPSRYSHWSFGKAYERMKMAYDFNLTKIYELVINSNPCYAFLLENNSLLQNQVIAAHVLGHSDFFKNNIYFHTTQRDMLESMAVTSKRFRQYEFEHGIDAVEQILDAGLAIQPLSIWCHRFQPW</sequence>
<dbReference type="Proteomes" id="UP001232445">
    <property type="component" value="Unassembled WGS sequence"/>
</dbReference>
<dbReference type="PANTHER" id="PTHR30029:SF2">
    <property type="entry name" value="STAGE V SPORULATION PROTEIN R"/>
    <property type="match status" value="1"/>
</dbReference>
<reference evidence="2 3" key="1">
    <citation type="submission" date="2023-07" db="EMBL/GenBank/DDBJ databases">
        <title>Genomic Encyclopedia of Type Strains, Phase IV (KMG-IV): sequencing the most valuable type-strain genomes for metagenomic binning, comparative biology and taxonomic classification.</title>
        <authorList>
            <person name="Goeker M."/>
        </authorList>
    </citation>
    <scope>NUCLEOTIDE SEQUENCE [LARGE SCALE GENOMIC DNA]</scope>
    <source>
        <strain evidence="2 3">DSM 17740</strain>
    </source>
</reference>
<gene>
    <name evidence="2" type="ORF">J2S00_002548</name>
</gene>
<proteinExistence type="predicted"/>
<protein>
    <submittedName>
        <fullName evidence="2">Spore cortex formation protein SpoVR/YcgB (Stage V sporulation)</fullName>
    </submittedName>
</protein>
<keyword evidence="3" id="KW-1185">Reference proteome</keyword>
<comment type="caution">
    <text evidence="2">The sequence shown here is derived from an EMBL/GenBank/DDBJ whole genome shotgun (WGS) entry which is preliminary data.</text>
</comment>
<evidence type="ECO:0000313" key="3">
    <source>
        <dbReference type="Proteomes" id="UP001232445"/>
    </source>
</evidence>